<feature type="transmembrane region" description="Helical" evidence="4">
    <location>
        <begin position="455"/>
        <end position="475"/>
    </location>
</feature>
<dbReference type="SUPFAM" id="SSF48726">
    <property type="entry name" value="Immunoglobulin"/>
    <property type="match status" value="4"/>
</dbReference>
<dbReference type="InterPro" id="IPR003597">
    <property type="entry name" value="Ig_C1-set"/>
</dbReference>
<evidence type="ECO:0000313" key="7">
    <source>
        <dbReference type="Ensembl" id="ENSPLAP00000018139.1"/>
    </source>
</evidence>
<dbReference type="Ensembl" id="ENSPLAT00000031729.1">
    <property type="protein sequence ID" value="ENSPLAP00000018139.1"/>
    <property type="gene ID" value="ENSPLAG00000022918.1"/>
</dbReference>
<dbReference type="GO" id="GO:0019814">
    <property type="term" value="C:immunoglobulin complex"/>
    <property type="evidence" value="ECO:0007669"/>
    <property type="project" value="UniProtKB-KW"/>
</dbReference>
<dbReference type="GO" id="GO:0005576">
    <property type="term" value="C:extracellular region"/>
    <property type="evidence" value="ECO:0007669"/>
    <property type="project" value="UniProtKB-ARBA"/>
</dbReference>
<dbReference type="GeneTree" id="ENSGT01150000286993"/>
<dbReference type="PANTHER" id="PTHR23266">
    <property type="entry name" value="IMMUNOGLOBULIN HEAVY CHAIN"/>
    <property type="match status" value="1"/>
</dbReference>
<dbReference type="PROSITE" id="PS50835">
    <property type="entry name" value="IG_LIKE"/>
    <property type="match status" value="2"/>
</dbReference>
<dbReference type="GO" id="GO:0002250">
    <property type="term" value="P:adaptive immune response"/>
    <property type="evidence" value="ECO:0007669"/>
    <property type="project" value="UniProtKB-KW"/>
</dbReference>
<feature type="domain" description="Ig-like" evidence="6">
    <location>
        <begin position="130"/>
        <end position="226"/>
    </location>
</feature>
<accession>A0A3B3UZS1</accession>
<feature type="signal peptide" evidence="5">
    <location>
        <begin position="1"/>
        <end position="20"/>
    </location>
</feature>
<dbReference type="AlphaFoldDB" id="A0A3B3UZS1"/>
<feature type="chain" id="PRO_5017431430" description="Ig-like domain-containing protein" evidence="5">
    <location>
        <begin position="21"/>
        <end position="489"/>
    </location>
</feature>
<dbReference type="SMART" id="SM00406">
    <property type="entry name" value="IGv"/>
    <property type="match status" value="1"/>
</dbReference>
<evidence type="ECO:0000256" key="3">
    <source>
        <dbReference type="ARBA" id="ARBA00043265"/>
    </source>
</evidence>
<evidence type="ECO:0000259" key="6">
    <source>
        <dbReference type="PROSITE" id="PS50835"/>
    </source>
</evidence>
<sequence length="489" mass="54492">MMDLRAQLLLIFILCAGADGQTLTQSESVIKRPGESHKLTCTGSGFALSSHWMDWARQAPGKGLEWVATATQSSQYYSPSVQGRFHISRDNNRQQVYLQMDSLKTEDSAVYYCTRNSHGTKVTVSSGIAPSLFPVVQCSPALGDKLTVGCLVHNFNPMSAITWTDAAGTALPTSVQYPPVTGNNMHVGFSSIEVKKSDWDSWKSFTCLVDNQSIKVENKPSPPKVTVVTVNLKQPSPKEIFINKQAKLECVVAGQDREIIQKTQIRWEIEGPNQRNSTTEEIKSEGAIHKKTSTLTQSFSDWLTVEKVRCSAEGEHVSPVTEEIIVQKGDGKEPTVTLHILPDEFIVDKVTLICLVSSSVKQDFYIAWSEYVGQNNGVYTDGVTFLPQKHDDHYRVTSLYTTTKKKWESKYTFVCNVWPAGRSDKINPTQVSNAGDFSNMTVSCILEAEDDYSSLWSATSFFIFLFIFSLSYNVIFSLHQVKCSDCAFL</sequence>
<evidence type="ECO:0000313" key="8">
    <source>
        <dbReference type="Proteomes" id="UP000261500"/>
    </source>
</evidence>
<reference evidence="7" key="1">
    <citation type="submission" date="2025-08" db="UniProtKB">
        <authorList>
            <consortium name="Ensembl"/>
        </authorList>
    </citation>
    <scope>IDENTIFICATION</scope>
</reference>
<keyword evidence="4" id="KW-0472">Membrane</keyword>
<dbReference type="InterPro" id="IPR036179">
    <property type="entry name" value="Ig-like_dom_sf"/>
</dbReference>
<dbReference type="Pfam" id="PF07686">
    <property type="entry name" value="V-set"/>
    <property type="match status" value="1"/>
</dbReference>
<dbReference type="FunFam" id="2.60.40.10:FF:001594">
    <property type="entry name" value="Immunoglobulin heavy variable 9-4"/>
    <property type="match status" value="1"/>
</dbReference>
<keyword evidence="4" id="KW-0812">Transmembrane</keyword>
<protein>
    <recommendedName>
        <fullName evidence="6">Ig-like domain-containing protein</fullName>
    </recommendedName>
</protein>
<dbReference type="InterPro" id="IPR013783">
    <property type="entry name" value="Ig-like_fold"/>
</dbReference>
<keyword evidence="3" id="KW-1280">Immunoglobulin</keyword>
<keyword evidence="1" id="KW-0391">Immunity</keyword>
<evidence type="ECO:0000256" key="2">
    <source>
        <dbReference type="ARBA" id="ARBA00023130"/>
    </source>
</evidence>
<feature type="domain" description="Ig-like" evidence="6">
    <location>
        <begin position="34"/>
        <end position="125"/>
    </location>
</feature>
<organism evidence="7 8">
    <name type="scientific">Poecilia latipinna</name>
    <name type="common">sailfin molly</name>
    <dbReference type="NCBI Taxonomy" id="48699"/>
    <lineage>
        <taxon>Eukaryota</taxon>
        <taxon>Metazoa</taxon>
        <taxon>Chordata</taxon>
        <taxon>Craniata</taxon>
        <taxon>Vertebrata</taxon>
        <taxon>Euteleostomi</taxon>
        <taxon>Actinopterygii</taxon>
        <taxon>Neopterygii</taxon>
        <taxon>Teleostei</taxon>
        <taxon>Neoteleostei</taxon>
        <taxon>Acanthomorphata</taxon>
        <taxon>Ovalentaria</taxon>
        <taxon>Atherinomorphae</taxon>
        <taxon>Cyprinodontiformes</taxon>
        <taxon>Poeciliidae</taxon>
        <taxon>Poeciliinae</taxon>
        <taxon>Poecilia</taxon>
    </lineage>
</organism>
<dbReference type="InterPro" id="IPR003599">
    <property type="entry name" value="Ig_sub"/>
</dbReference>
<keyword evidence="8" id="KW-1185">Reference proteome</keyword>
<dbReference type="InterPro" id="IPR013106">
    <property type="entry name" value="Ig_V-set"/>
</dbReference>
<dbReference type="Pfam" id="PF07654">
    <property type="entry name" value="C1-set"/>
    <property type="match status" value="2"/>
</dbReference>
<reference evidence="7" key="2">
    <citation type="submission" date="2025-09" db="UniProtKB">
        <authorList>
            <consortium name="Ensembl"/>
        </authorList>
    </citation>
    <scope>IDENTIFICATION</scope>
</reference>
<dbReference type="InterPro" id="IPR050199">
    <property type="entry name" value="IgHV"/>
</dbReference>
<evidence type="ECO:0000256" key="1">
    <source>
        <dbReference type="ARBA" id="ARBA00022859"/>
    </source>
</evidence>
<keyword evidence="5" id="KW-0732">Signal</keyword>
<proteinExistence type="predicted"/>
<dbReference type="Gene3D" id="2.60.40.10">
    <property type="entry name" value="Immunoglobulins"/>
    <property type="match status" value="4"/>
</dbReference>
<dbReference type="SMART" id="SM00409">
    <property type="entry name" value="IG"/>
    <property type="match status" value="1"/>
</dbReference>
<name>A0A3B3UZS1_9TELE</name>
<keyword evidence="4" id="KW-1133">Transmembrane helix</keyword>
<dbReference type="Proteomes" id="UP000261500">
    <property type="component" value="Unplaced"/>
</dbReference>
<keyword evidence="2" id="KW-1064">Adaptive immunity</keyword>
<evidence type="ECO:0000256" key="4">
    <source>
        <dbReference type="SAM" id="Phobius"/>
    </source>
</evidence>
<evidence type="ECO:0000256" key="5">
    <source>
        <dbReference type="SAM" id="SignalP"/>
    </source>
</evidence>
<dbReference type="InterPro" id="IPR007110">
    <property type="entry name" value="Ig-like_dom"/>
</dbReference>